<dbReference type="PROSITE" id="PS50002">
    <property type="entry name" value="SH3"/>
    <property type="match status" value="1"/>
</dbReference>
<evidence type="ECO:0000256" key="3">
    <source>
        <dbReference type="ARBA" id="ARBA00022443"/>
    </source>
</evidence>
<dbReference type="SMART" id="SM00326">
    <property type="entry name" value="SH3"/>
    <property type="match status" value="1"/>
</dbReference>
<evidence type="ECO:0000313" key="11">
    <source>
        <dbReference type="Proteomes" id="UP000335636"/>
    </source>
</evidence>
<proteinExistence type="inferred from homology"/>
<dbReference type="CDD" id="cd11764">
    <property type="entry name" value="SH3_Eps8"/>
    <property type="match status" value="1"/>
</dbReference>
<comment type="similarity">
    <text evidence="2">Belongs to the EPS8 family.</text>
</comment>
<feature type="coiled-coil region" evidence="7">
    <location>
        <begin position="365"/>
        <end position="392"/>
    </location>
</feature>
<evidence type="ECO:0000313" key="10">
    <source>
        <dbReference type="EMBL" id="VTJ79961.1"/>
    </source>
</evidence>
<dbReference type="GO" id="GO:0032587">
    <property type="term" value="C:ruffle membrane"/>
    <property type="evidence" value="ECO:0007669"/>
    <property type="project" value="TreeGrafter"/>
</dbReference>
<feature type="compositionally biased region" description="Basic and acidic residues" evidence="8">
    <location>
        <begin position="125"/>
        <end position="134"/>
    </location>
</feature>
<dbReference type="GO" id="GO:1900029">
    <property type="term" value="P:positive regulation of ruffle assembly"/>
    <property type="evidence" value="ECO:0007669"/>
    <property type="project" value="TreeGrafter"/>
</dbReference>
<reference evidence="10" key="1">
    <citation type="submission" date="2019-04" db="EMBL/GenBank/DDBJ databases">
        <authorList>
            <person name="Alioto T."/>
            <person name="Alioto T."/>
        </authorList>
    </citation>
    <scope>NUCLEOTIDE SEQUENCE [LARGE SCALE GENOMIC DNA]</scope>
</reference>
<organism evidence="10 11">
    <name type="scientific">Marmota monax</name>
    <name type="common">Woodchuck</name>
    <dbReference type="NCBI Taxonomy" id="9995"/>
    <lineage>
        <taxon>Eukaryota</taxon>
        <taxon>Metazoa</taxon>
        <taxon>Chordata</taxon>
        <taxon>Craniata</taxon>
        <taxon>Vertebrata</taxon>
        <taxon>Euteleostomi</taxon>
        <taxon>Mammalia</taxon>
        <taxon>Eutheria</taxon>
        <taxon>Euarchontoglires</taxon>
        <taxon>Glires</taxon>
        <taxon>Rodentia</taxon>
        <taxon>Sciuromorpha</taxon>
        <taxon>Sciuridae</taxon>
        <taxon>Xerinae</taxon>
        <taxon>Marmotini</taxon>
        <taxon>Marmota</taxon>
    </lineage>
</organism>
<evidence type="ECO:0000256" key="7">
    <source>
        <dbReference type="SAM" id="Coils"/>
    </source>
</evidence>
<evidence type="ECO:0000256" key="8">
    <source>
        <dbReference type="SAM" id="MobiDB-lite"/>
    </source>
</evidence>
<dbReference type="InterPro" id="IPR013625">
    <property type="entry name" value="PTB"/>
</dbReference>
<dbReference type="InterPro" id="IPR001452">
    <property type="entry name" value="SH3_domain"/>
</dbReference>
<feature type="compositionally biased region" description="Low complexity" evidence="8">
    <location>
        <begin position="147"/>
        <end position="158"/>
    </location>
</feature>
<sequence>MSTTPGPEAAPKPSAKSIYEQRKHYSTVVMADVSQYPVNHLVTFCLGEEDGVHTVEDASRKLAVMDSQGRVWAQEMLLRVSPDRVTLLDPVSKQCHKPLPSLGPASSGARWTAEGGRALTQSQELDVRGCRGPEDPPSSLHSHQEPELQAEPQQEPEPAGKWVLCNYDFQARNSSELSVKQQDVLEVLDDRRKWWKVRDQQGQEGYVPYNILTPHRGPRRDHSQSPARSLEHSTPPPPPGPAPAPGRPHWDSCDSLNNLDPSEKEKFSQMLSVNEELQARLAQGRASPGRAAPGPRAQEPQLSRDSDAGKVRAWLQAKGFSPGTVTALGLLSGAQLFSLEKEELRAVSPEEGARVYSLLTVQRALLEDKEKVSELEAVMEKQKKKVEGEMKTEII</sequence>
<feature type="compositionally biased region" description="Pro residues" evidence="8">
    <location>
        <begin position="234"/>
        <end position="246"/>
    </location>
</feature>
<dbReference type="PANTHER" id="PTHR12287">
    <property type="entry name" value="EPIDERMAL GROWTH FACTOR RECEPTOR KINASE SUBSTRATE EPS8-RELATED PROTEIN"/>
    <property type="match status" value="1"/>
</dbReference>
<dbReference type="GO" id="GO:0035023">
    <property type="term" value="P:regulation of Rho protein signal transduction"/>
    <property type="evidence" value="ECO:0007669"/>
    <property type="project" value="TreeGrafter"/>
</dbReference>
<evidence type="ECO:0000256" key="1">
    <source>
        <dbReference type="ARBA" id="ARBA00004496"/>
    </source>
</evidence>
<dbReference type="InterPro" id="IPR013761">
    <property type="entry name" value="SAM/pointed_sf"/>
</dbReference>
<dbReference type="SUPFAM" id="SSF50044">
    <property type="entry name" value="SH3-domain"/>
    <property type="match status" value="1"/>
</dbReference>
<dbReference type="InterPro" id="IPR041418">
    <property type="entry name" value="SAM_3"/>
</dbReference>
<dbReference type="GO" id="GO:0003779">
    <property type="term" value="F:actin binding"/>
    <property type="evidence" value="ECO:0007669"/>
    <property type="project" value="TreeGrafter"/>
</dbReference>
<comment type="caution">
    <text evidence="10">The sequence shown here is derived from an EMBL/GenBank/DDBJ whole genome shotgun (WGS) entry which is preliminary data.</text>
</comment>
<keyword evidence="4" id="KW-0963">Cytoplasm</keyword>
<dbReference type="SUPFAM" id="SSF50729">
    <property type="entry name" value="PH domain-like"/>
    <property type="match status" value="1"/>
</dbReference>
<feature type="domain" description="SH3" evidence="9">
    <location>
        <begin position="158"/>
        <end position="217"/>
    </location>
</feature>
<keyword evidence="7" id="KW-0175">Coiled coil</keyword>
<dbReference type="InterPro" id="IPR011993">
    <property type="entry name" value="PH-like_dom_sf"/>
</dbReference>
<dbReference type="EMBL" id="CABDUW010001252">
    <property type="protein sequence ID" value="VTJ79961.1"/>
    <property type="molecule type" value="Genomic_DNA"/>
</dbReference>
<feature type="region of interest" description="Disordered" evidence="8">
    <location>
        <begin position="122"/>
        <end position="158"/>
    </location>
</feature>
<dbReference type="CDD" id="cd09540">
    <property type="entry name" value="SAM_EPS8-like"/>
    <property type="match status" value="1"/>
</dbReference>
<name>A0A5E4CGF5_MARMO</name>
<feature type="region of interest" description="Disordered" evidence="8">
    <location>
        <begin position="206"/>
        <end position="261"/>
    </location>
</feature>
<evidence type="ECO:0000256" key="6">
    <source>
        <dbReference type="PROSITE-ProRule" id="PRU00192"/>
    </source>
</evidence>
<feature type="region of interest" description="Disordered" evidence="8">
    <location>
        <begin position="98"/>
        <end position="117"/>
    </location>
</feature>
<dbReference type="FunFam" id="1.10.150.50:FF:000023">
    <property type="entry name" value="Epidermal growth factor receptor kinase substrate 8"/>
    <property type="match status" value="1"/>
</dbReference>
<dbReference type="GO" id="GO:0031982">
    <property type="term" value="C:vesicle"/>
    <property type="evidence" value="ECO:0007669"/>
    <property type="project" value="TreeGrafter"/>
</dbReference>
<protein>
    <recommendedName>
        <fullName evidence="9">SH3 domain-containing protein</fullName>
    </recommendedName>
</protein>
<keyword evidence="3 6" id="KW-0728">SH3 domain</keyword>
<evidence type="ECO:0000256" key="2">
    <source>
        <dbReference type="ARBA" id="ARBA00006197"/>
    </source>
</evidence>
<dbReference type="Gene3D" id="1.10.150.50">
    <property type="entry name" value="Transcription Factor, Ets-1"/>
    <property type="match status" value="1"/>
</dbReference>
<feature type="region of interest" description="Disordered" evidence="8">
    <location>
        <begin position="281"/>
        <end position="307"/>
    </location>
</feature>
<evidence type="ECO:0000259" key="9">
    <source>
        <dbReference type="PROSITE" id="PS50002"/>
    </source>
</evidence>
<keyword evidence="5" id="KW-0597">Phosphoprotein</keyword>
<comment type="subcellular location">
    <subcellularLocation>
        <location evidence="1">Cytoplasm</location>
    </subcellularLocation>
</comment>
<dbReference type="GO" id="GO:0005737">
    <property type="term" value="C:cytoplasm"/>
    <property type="evidence" value="ECO:0007669"/>
    <property type="project" value="UniProtKB-SubCell"/>
</dbReference>
<dbReference type="Proteomes" id="UP000335636">
    <property type="component" value="Unassembled WGS sequence"/>
</dbReference>
<dbReference type="InterPro" id="IPR035462">
    <property type="entry name" value="Eps8_SH3"/>
</dbReference>
<feature type="compositionally biased region" description="Low complexity" evidence="8">
    <location>
        <begin position="282"/>
        <end position="301"/>
    </location>
</feature>
<dbReference type="Pfam" id="PF00018">
    <property type="entry name" value="SH3_1"/>
    <property type="match status" value="1"/>
</dbReference>
<evidence type="ECO:0000256" key="4">
    <source>
        <dbReference type="ARBA" id="ARBA00022490"/>
    </source>
</evidence>
<dbReference type="Gene3D" id="2.30.29.30">
    <property type="entry name" value="Pleckstrin-homology domain (PH domain)/Phosphotyrosine-binding domain (PTB)"/>
    <property type="match status" value="1"/>
</dbReference>
<dbReference type="Pfam" id="PF18016">
    <property type="entry name" value="SAM_3"/>
    <property type="match status" value="1"/>
</dbReference>
<dbReference type="FunFam" id="2.30.30.40:FF:000071">
    <property type="entry name" value="Epidermal growth factor receptor kinase substrate 8"/>
    <property type="match status" value="1"/>
</dbReference>
<dbReference type="PANTHER" id="PTHR12287:SF19">
    <property type="entry name" value="EPIDERMAL GROWTH FACTOR RECEPTOR KINASE SUBSTRATE 8-LIKE PROTEIN 1"/>
    <property type="match status" value="1"/>
</dbReference>
<dbReference type="InterPro" id="IPR039801">
    <property type="entry name" value="EPS8-like"/>
</dbReference>
<keyword evidence="11" id="KW-1185">Reference proteome</keyword>
<gene>
    <name evidence="10" type="ORF">MONAX_5E038646</name>
</gene>
<accession>A0A5E4CGF5</accession>
<dbReference type="AlphaFoldDB" id="A0A5E4CGF5"/>
<evidence type="ECO:0000256" key="5">
    <source>
        <dbReference type="ARBA" id="ARBA00022553"/>
    </source>
</evidence>
<dbReference type="InterPro" id="IPR036028">
    <property type="entry name" value="SH3-like_dom_sf"/>
</dbReference>
<dbReference type="Gene3D" id="2.30.30.40">
    <property type="entry name" value="SH3 Domains"/>
    <property type="match status" value="1"/>
</dbReference>
<dbReference type="GO" id="GO:0007266">
    <property type="term" value="P:Rho protein signal transduction"/>
    <property type="evidence" value="ECO:0007669"/>
    <property type="project" value="TreeGrafter"/>
</dbReference>
<dbReference type="Pfam" id="PF08416">
    <property type="entry name" value="PTB"/>
    <property type="match status" value="1"/>
</dbReference>